<keyword evidence="3 9" id="KW-0479">Metal-binding</keyword>
<dbReference type="PANTHER" id="PTHR30525:SF0">
    <property type="entry name" value="1-DEOXY-D-XYLULOSE 5-PHOSPHATE REDUCTOISOMERASE, CHLOROPLASTIC"/>
    <property type="match status" value="1"/>
</dbReference>
<dbReference type="EC" id="1.1.1.267" evidence="9"/>
<reference evidence="11 12" key="1">
    <citation type="journal article" date="2021" name="Microorganisms">
        <title>Acidisoma silvae sp. nov. and Acidisomacellulosilytica sp. nov., Two Acidophilic Bacteria Isolated from Decaying Wood, Hydrolyzing Cellulose and Producing Poly-3-hydroxybutyrate.</title>
        <authorList>
            <person name="Mieszkin S."/>
            <person name="Pouder E."/>
            <person name="Uroz S."/>
            <person name="Simon-Colin C."/>
            <person name="Alain K."/>
        </authorList>
    </citation>
    <scope>NUCLEOTIDE SEQUENCE [LARGE SCALE GENOMIC DNA]</scope>
    <source>
        <strain evidence="11 12">HW T5.17</strain>
    </source>
</reference>
<dbReference type="SUPFAM" id="SSF55347">
    <property type="entry name" value="Glyceraldehyde-3-phosphate dehydrogenase-like, C-terminal domain"/>
    <property type="match status" value="1"/>
</dbReference>
<dbReference type="Pfam" id="PF08436">
    <property type="entry name" value="DXP_redisom_C"/>
    <property type="match status" value="1"/>
</dbReference>
<keyword evidence="12" id="KW-1185">Reference proteome</keyword>
<dbReference type="InterPro" id="IPR036291">
    <property type="entry name" value="NAD(P)-bd_dom_sf"/>
</dbReference>
<name>A0A963Z0M6_9PROT</name>
<evidence type="ECO:0000256" key="2">
    <source>
        <dbReference type="ARBA" id="ARBA00006825"/>
    </source>
</evidence>
<feature type="binding site" evidence="9">
    <location>
        <position position="38"/>
    </location>
    <ligand>
        <name>NADPH</name>
        <dbReference type="ChEBI" id="CHEBI:57783"/>
    </ligand>
</feature>
<dbReference type="Pfam" id="PF02670">
    <property type="entry name" value="DXP_reductoisom"/>
    <property type="match status" value="1"/>
</dbReference>
<dbReference type="InterPro" id="IPR000534">
    <property type="entry name" value="Semialdehyde_DH_NAD-bd"/>
</dbReference>
<evidence type="ECO:0000256" key="1">
    <source>
        <dbReference type="ARBA" id="ARBA00005094"/>
    </source>
</evidence>
<feature type="binding site" evidence="9">
    <location>
        <position position="151"/>
    </location>
    <ligand>
        <name>1-deoxy-D-xylulose 5-phosphate</name>
        <dbReference type="ChEBI" id="CHEBI:57792"/>
    </ligand>
</feature>
<feature type="binding site" evidence="9">
    <location>
        <position position="15"/>
    </location>
    <ligand>
        <name>NADPH</name>
        <dbReference type="ChEBI" id="CHEBI:57783"/>
    </ligand>
</feature>
<evidence type="ECO:0000313" key="12">
    <source>
        <dbReference type="Proteomes" id="UP000721844"/>
    </source>
</evidence>
<feature type="binding site" evidence="9">
    <location>
        <position position="204"/>
    </location>
    <ligand>
        <name>NADPH</name>
        <dbReference type="ChEBI" id="CHEBI:57783"/>
    </ligand>
</feature>
<dbReference type="NCBIfam" id="TIGR00243">
    <property type="entry name" value="Dxr"/>
    <property type="match status" value="1"/>
</dbReference>
<dbReference type="EMBL" id="JAESVA010000003">
    <property type="protein sequence ID" value="MCB8880476.1"/>
    <property type="molecule type" value="Genomic_DNA"/>
</dbReference>
<dbReference type="GO" id="GO:0030604">
    <property type="term" value="F:1-deoxy-D-xylulose-5-phosphate reductoisomerase activity"/>
    <property type="evidence" value="ECO:0007669"/>
    <property type="project" value="UniProtKB-UniRule"/>
</dbReference>
<dbReference type="PIRSF" id="PIRSF006205">
    <property type="entry name" value="Dxp_reductismrs"/>
    <property type="match status" value="1"/>
</dbReference>
<dbReference type="SUPFAM" id="SSF69055">
    <property type="entry name" value="1-deoxy-D-xylulose-5-phosphate reductoisomerase, C-terminal domain"/>
    <property type="match status" value="1"/>
</dbReference>
<feature type="domain" description="Semialdehyde dehydrogenase NAD-binding" evidence="10">
    <location>
        <begin position="5"/>
        <end position="114"/>
    </location>
</feature>
<dbReference type="GO" id="GO:0070402">
    <property type="term" value="F:NADPH binding"/>
    <property type="evidence" value="ECO:0007669"/>
    <property type="project" value="InterPro"/>
</dbReference>
<dbReference type="Pfam" id="PF13288">
    <property type="entry name" value="DXPR_C"/>
    <property type="match status" value="1"/>
</dbReference>
<organism evidence="11 12">
    <name type="scientific">Acidisoma cellulosilyticum</name>
    <dbReference type="NCBI Taxonomy" id="2802395"/>
    <lineage>
        <taxon>Bacteria</taxon>
        <taxon>Pseudomonadati</taxon>
        <taxon>Pseudomonadota</taxon>
        <taxon>Alphaproteobacteria</taxon>
        <taxon>Acetobacterales</taxon>
        <taxon>Acidocellaceae</taxon>
        <taxon>Acidisoma</taxon>
    </lineage>
</organism>
<comment type="catalytic activity">
    <reaction evidence="8">
        <text>2-C-methyl-D-erythritol 4-phosphate + NADP(+) = 1-deoxy-D-xylulose 5-phosphate + NADPH + H(+)</text>
        <dbReference type="Rhea" id="RHEA:13717"/>
        <dbReference type="ChEBI" id="CHEBI:15378"/>
        <dbReference type="ChEBI" id="CHEBI:57783"/>
        <dbReference type="ChEBI" id="CHEBI:57792"/>
        <dbReference type="ChEBI" id="CHEBI:58262"/>
        <dbReference type="ChEBI" id="CHEBI:58349"/>
        <dbReference type="EC" id="1.1.1.267"/>
    </reaction>
    <physiologicalReaction direction="right-to-left" evidence="8">
        <dbReference type="Rhea" id="RHEA:13719"/>
    </physiologicalReaction>
</comment>
<comment type="similarity">
    <text evidence="2 9">Belongs to the DXR family.</text>
</comment>
<dbReference type="InterPro" id="IPR013512">
    <property type="entry name" value="DXP_reductoisomerase_N"/>
</dbReference>
<feature type="binding site" evidence="9">
    <location>
        <position position="216"/>
    </location>
    <ligand>
        <name>1-deoxy-D-xylulose 5-phosphate</name>
        <dbReference type="ChEBI" id="CHEBI:57792"/>
    </ligand>
</feature>
<feature type="binding site" evidence="9">
    <location>
        <position position="125"/>
    </location>
    <ligand>
        <name>NADPH</name>
        <dbReference type="ChEBI" id="CHEBI:57783"/>
    </ligand>
</feature>
<dbReference type="InterPro" id="IPR013644">
    <property type="entry name" value="DXP_reductoisomerase_C"/>
</dbReference>
<feature type="binding site" evidence="9">
    <location>
        <position position="151"/>
    </location>
    <ligand>
        <name>Mn(2+)</name>
        <dbReference type="ChEBI" id="CHEBI:29035"/>
    </ligand>
</feature>
<feature type="binding site" evidence="9">
    <location>
        <position position="40"/>
    </location>
    <ligand>
        <name>NADPH</name>
        <dbReference type="ChEBI" id="CHEBI:57783"/>
    </ligand>
</feature>
<feature type="binding site" evidence="9">
    <location>
        <position position="124"/>
    </location>
    <ligand>
        <name>1-deoxy-D-xylulose 5-phosphate</name>
        <dbReference type="ChEBI" id="CHEBI:57792"/>
    </ligand>
</feature>
<feature type="binding site" evidence="9">
    <location>
        <position position="211"/>
    </location>
    <ligand>
        <name>1-deoxy-D-xylulose 5-phosphate</name>
        <dbReference type="ChEBI" id="CHEBI:57792"/>
    </ligand>
</feature>
<dbReference type="HAMAP" id="MF_00183">
    <property type="entry name" value="DXP_reductoisom"/>
    <property type="match status" value="1"/>
</dbReference>
<evidence type="ECO:0000256" key="4">
    <source>
        <dbReference type="ARBA" id="ARBA00022857"/>
    </source>
</evidence>
<dbReference type="Gene3D" id="3.40.50.720">
    <property type="entry name" value="NAD(P)-binding Rossmann-like Domain"/>
    <property type="match status" value="1"/>
</dbReference>
<dbReference type="NCBIfam" id="NF009114">
    <property type="entry name" value="PRK12464.1"/>
    <property type="match status" value="1"/>
</dbReference>
<dbReference type="Proteomes" id="UP000721844">
    <property type="component" value="Unassembled WGS sequence"/>
</dbReference>
<dbReference type="FunFam" id="3.40.50.720:FF:000045">
    <property type="entry name" value="1-deoxy-D-xylulose 5-phosphate reductoisomerase"/>
    <property type="match status" value="1"/>
</dbReference>
<evidence type="ECO:0000256" key="5">
    <source>
        <dbReference type="ARBA" id="ARBA00023002"/>
    </source>
</evidence>
<feature type="binding site" evidence="9">
    <location>
        <position position="13"/>
    </location>
    <ligand>
        <name>NADPH</name>
        <dbReference type="ChEBI" id="CHEBI:57783"/>
    </ligand>
</feature>
<feature type="binding site" evidence="9">
    <location>
        <position position="39"/>
    </location>
    <ligand>
        <name>NADPH</name>
        <dbReference type="ChEBI" id="CHEBI:57783"/>
    </ligand>
</feature>
<dbReference type="GO" id="GO:0016620">
    <property type="term" value="F:oxidoreductase activity, acting on the aldehyde or oxo group of donors, NAD or NADP as acceptor"/>
    <property type="evidence" value="ECO:0007669"/>
    <property type="project" value="InterPro"/>
</dbReference>
<feature type="binding site" evidence="9">
    <location>
        <position position="149"/>
    </location>
    <ligand>
        <name>Mn(2+)</name>
        <dbReference type="ChEBI" id="CHEBI:29035"/>
    </ligand>
</feature>
<keyword evidence="4 9" id="KW-0521">NADP</keyword>
<dbReference type="InterPro" id="IPR003821">
    <property type="entry name" value="DXP_reductoisomerase"/>
</dbReference>
<dbReference type="InterPro" id="IPR036169">
    <property type="entry name" value="DXPR_C_sf"/>
</dbReference>
<evidence type="ECO:0000256" key="9">
    <source>
        <dbReference type="HAMAP-Rule" id="MF_00183"/>
    </source>
</evidence>
<sequence>MAVKTISILGSTGSVGTQTLDLILAEPDRYRVRALVAGRNATLLAEQAKLCRPEIAVIHDPAGLDKLAQALAGTGIAVAAGPDAVNQAAALPADWTMAAIIGMAGLHPTLTAIRRGGAIAFANKEVLVSAGDIMMDAVTDAGACLLPVDSEHNAIFQCWEPKNAGAIERIVLTASGGPFRQTSRDAMVAITPEAALKHPVWSMGTKITIDSATMMNKGLEVIEAARLFRLPSAAVEVLVHPQSVVHGIVCYADGSMLAQLGAPDMHIPIAHALGWPDRLVTNAKRLDLTTLAQLEFTAPDLDRFPALRVARAVLEAGGGAPAIMNAANEVAVAAFLARRIGFLDIVGTVEAVLDRLGVPPAPDLDAIIALDVAARNAADTLILSRAA</sequence>
<dbReference type="GO" id="GO:0051484">
    <property type="term" value="P:isopentenyl diphosphate biosynthetic process, methylerythritol 4-phosphate pathway involved in terpenoid biosynthetic process"/>
    <property type="evidence" value="ECO:0007669"/>
    <property type="project" value="UniProtKB-ARBA"/>
</dbReference>
<feature type="binding site" evidence="9">
    <location>
        <position position="220"/>
    </location>
    <ligand>
        <name>1-deoxy-D-xylulose 5-phosphate</name>
        <dbReference type="ChEBI" id="CHEBI:57792"/>
    </ligand>
</feature>
<dbReference type="PANTHER" id="PTHR30525">
    <property type="entry name" value="1-DEOXY-D-XYLULOSE 5-PHOSPHATE REDUCTOISOMERASE"/>
    <property type="match status" value="1"/>
</dbReference>
<dbReference type="InterPro" id="IPR026877">
    <property type="entry name" value="DXPR_C"/>
</dbReference>
<feature type="binding site" evidence="9">
    <location>
        <position position="198"/>
    </location>
    <ligand>
        <name>1-deoxy-D-xylulose 5-phosphate</name>
        <dbReference type="ChEBI" id="CHEBI:57792"/>
    </ligand>
</feature>
<feature type="binding site" evidence="9">
    <location>
        <position position="123"/>
    </location>
    <ligand>
        <name>NADPH</name>
        <dbReference type="ChEBI" id="CHEBI:57783"/>
    </ligand>
</feature>
<feature type="binding site" evidence="9">
    <location>
        <position position="150"/>
    </location>
    <ligand>
        <name>1-deoxy-D-xylulose 5-phosphate</name>
        <dbReference type="ChEBI" id="CHEBI:57792"/>
    </ligand>
</feature>
<evidence type="ECO:0000256" key="8">
    <source>
        <dbReference type="ARBA" id="ARBA00048543"/>
    </source>
</evidence>
<feature type="binding site" evidence="9">
    <location>
        <position position="220"/>
    </location>
    <ligand>
        <name>Mn(2+)</name>
        <dbReference type="ChEBI" id="CHEBI:29035"/>
    </ligand>
</feature>
<protein>
    <recommendedName>
        <fullName evidence="9">1-deoxy-D-xylulose 5-phosphate reductoisomerase</fullName>
        <shortName evidence="9">DXP reductoisomerase</shortName>
        <ecNumber evidence="9">1.1.1.267</ecNumber>
    </recommendedName>
    <alternativeName>
        <fullName evidence="9">1-deoxyxylulose-5-phosphate reductoisomerase</fullName>
    </alternativeName>
    <alternativeName>
        <fullName evidence="9">2-C-methyl-D-erythritol 4-phosphate synthase</fullName>
    </alternativeName>
</protein>
<evidence type="ECO:0000256" key="7">
    <source>
        <dbReference type="ARBA" id="ARBA00023229"/>
    </source>
</evidence>
<keyword evidence="5 9" id="KW-0560">Oxidoreductase</keyword>
<accession>A0A963Z0M6</accession>
<keyword evidence="9" id="KW-0460">Magnesium</keyword>
<comment type="function">
    <text evidence="9">Catalyzes the NADPH-dependent rearrangement and reduction of 1-deoxy-D-xylulose-5-phosphate (DXP) to 2-C-methyl-D-erythritol 4-phosphate (MEP).</text>
</comment>
<feature type="binding site" evidence="9">
    <location>
        <position position="14"/>
    </location>
    <ligand>
        <name>NADPH</name>
        <dbReference type="ChEBI" id="CHEBI:57783"/>
    </ligand>
</feature>
<feature type="binding site" evidence="9">
    <location>
        <position position="12"/>
    </location>
    <ligand>
        <name>NADPH</name>
        <dbReference type="ChEBI" id="CHEBI:57783"/>
    </ligand>
</feature>
<dbReference type="RefSeq" id="WP_227307141.1">
    <property type="nucleotide sequence ID" value="NZ_JAESVA010000003.1"/>
</dbReference>
<feature type="binding site" evidence="9">
    <location>
        <position position="175"/>
    </location>
    <ligand>
        <name>1-deoxy-D-xylulose 5-phosphate</name>
        <dbReference type="ChEBI" id="CHEBI:57792"/>
    </ligand>
</feature>
<dbReference type="SMART" id="SM00859">
    <property type="entry name" value="Semialdhyde_dh"/>
    <property type="match status" value="1"/>
</dbReference>
<evidence type="ECO:0000313" key="11">
    <source>
        <dbReference type="EMBL" id="MCB8880476.1"/>
    </source>
</evidence>
<feature type="binding site" evidence="9">
    <location>
        <position position="217"/>
    </location>
    <ligand>
        <name>1-deoxy-D-xylulose 5-phosphate</name>
        <dbReference type="ChEBI" id="CHEBI:57792"/>
    </ligand>
</feature>
<comment type="cofactor">
    <cofactor evidence="9">
        <name>Mg(2+)</name>
        <dbReference type="ChEBI" id="CHEBI:18420"/>
    </cofactor>
    <cofactor evidence="9">
        <name>Mn(2+)</name>
        <dbReference type="ChEBI" id="CHEBI:29035"/>
    </cofactor>
</comment>
<gene>
    <name evidence="9" type="primary">dxr</name>
    <name evidence="11" type="ORF">ACELLULO517_09550</name>
</gene>
<dbReference type="GO" id="GO:0030145">
    <property type="term" value="F:manganese ion binding"/>
    <property type="evidence" value="ECO:0007669"/>
    <property type="project" value="TreeGrafter"/>
</dbReference>
<proteinExistence type="inferred from homology"/>
<comment type="pathway">
    <text evidence="1 9">Isoprenoid biosynthesis; isopentenyl diphosphate biosynthesis via DXP pathway; isopentenyl diphosphate from 1-deoxy-D-xylulose 5-phosphate: step 1/6.</text>
</comment>
<keyword evidence="7 9" id="KW-0414">Isoprene biosynthesis</keyword>
<dbReference type="Gene3D" id="1.10.1740.10">
    <property type="match status" value="1"/>
</dbReference>
<evidence type="ECO:0000256" key="3">
    <source>
        <dbReference type="ARBA" id="ARBA00022723"/>
    </source>
</evidence>
<evidence type="ECO:0000259" key="10">
    <source>
        <dbReference type="SMART" id="SM00859"/>
    </source>
</evidence>
<evidence type="ECO:0000256" key="6">
    <source>
        <dbReference type="ARBA" id="ARBA00023211"/>
    </source>
</evidence>
<dbReference type="GO" id="GO:0051287">
    <property type="term" value="F:NAD binding"/>
    <property type="evidence" value="ECO:0007669"/>
    <property type="project" value="InterPro"/>
</dbReference>
<keyword evidence="6 9" id="KW-0464">Manganese</keyword>
<dbReference type="SUPFAM" id="SSF51735">
    <property type="entry name" value="NAD(P)-binding Rossmann-fold domains"/>
    <property type="match status" value="1"/>
</dbReference>
<dbReference type="AlphaFoldDB" id="A0A963Z0M6"/>
<comment type="caution">
    <text evidence="11">The sequence shown here is derived from an EMBL/GenBank/DDBJ whole genome shotgun (WGS) entry which is preliminary data.</text>
</comment>